<feature type="compositionally biased region" description="Low complexity" evidence="2">
    <location>
        <begin position="571"/>
        <end position="584"/>
    </location>
</feature>
<feature type="compositionally biased region" description="Basic and acidic residues" evidence="2">
    <location>
        <begin position="589"/>
        <end position="603"/>
    </location>
</feature>
<proteinExistence type="predicted"/>
<keyword evidence="5" id="KW-1185">Reference proteome</keyword>
<evidence type="ECO:0000313" key="5">
    <source>
        <dbReference type="Proteomes" id="UP001642464"/>
    </source>
</evidence>
<sequence>MTKPVANSMNTYCSNDPGFQGHSDDSATPWAKFLRVPMGQGQMAMSNRPKTVEFTVQAPRVGLSQLQVPDYLLVPLGNYLTILDARDLKEVGEDCTAAPRPPMFVAGDSSGGASALSMLLQLSSKGLPLAAGFFAFSPWINLACNSPTYYSNAFSVVNDVAGKIIVGDILFRGAPTNVSHSLRELALKYFQGDASRLSDPLYSPFHATEAQLDELPPIYLAVSGSEVMTGDSTVFGERAAERGVRVYISMFPSMWHGFQQYIEGKEQRRGGSGDIRANRGHSGCSDVLYIDDMPRIPASELHGDLCGIRINATLYGSTQLCKEDHEAELCNEFMKTEPLQRLVLAVTSSTLAFLGEAFSILGRLKTSKTHGLAKPRHPFHSGDRPVMGEEAPEQEGAAWRAKGASMELVLISELSPSKGGTQAWQVEGTWIEEDDDVVVTITKEDPLGGPKCDRDIELSVDDDVLTFKGAKCQWTSPPPDEFLEAMAALSLKELKAKAIGFGLDPTGCIEREEFLELLRRGRDAGVLKEAGAGGEDQEMKDETSKLLAMASILANRSRVGSSIDRFAPGKAAEAASTTSAAAEAQSSLADRRDLKKVPSELIS</sequence>
<dbReference type="Gene3D" id="3.40.50.1820">
    <property type="entry name" value="alpha/beta hydrolase"/>
    <property type="match status" value="1"/>
</dbReference>
<evidence type="ECO:0000256" key="2">
    <source>
        <dbReference type="SAM" id="MobiDB-lite"/>
    </source>
</evidence>
<feature type="region of interest" description="Disordered" evidence="2">
    <location>
        <begin position="568"/>
        <end position="603"/>
    </location>
</feature>
<evidence type="ECO:0000259" key="3">
    <source>
        <dbReference type="Pfam" id="PF07859"/>
    </source>
</evidence>
<keyword evidence="1" id="KW-0378">Hydrolase</keyword>
<accession>A0ABP0S078</accession>
<dbReference type="InterPro" id="IPR013094">
    <property type="entry name" value="AB_hydrolase_3"/>
</dbReference>
<dbReference type="CDD" id="cd00298">
    <property type="entry name" value="ACD_sHsps_p23-like"/>
    <property type="match status" value="1"/>
</dbReference>
<dbReference type="Proteomes" id="UP001642464">
    <property type="component" value="Unassembled WGS sequence"/>
</dbReference>
<dbReference type="Pfam" id="PF07859">
    <property type="entry name" value="Abhydrolase_3"/>
    <property type="match status" value="1"/>
</dbReference>
<evidence type="ECO:0000256" key="1">
    <source>
        <dbReference type="ARBA" id="ARBA00022801"/>
    </source>
</evidence>
<dbReference type="PANTHER" id="PTHR48081">
    <property type="entry name" value="AB HYDROLASE SUPERFAMILY PROTEIN C4A8.06C"/>
    <property type="match status" value="1"/>
</dbReference>
<feature type="domain" description="Alpha/beta hydrolase fold-3" evidence="3">
    <location>
        <begin position="101"/>
        <end position="259"/>
    </location>
</feature>
<comment type="caution">
    <text evidence="4">The sequence shown here is derived from an EMBL/GenBank/DDBJ whole genome shotgun (WGS) entry which is preliminary data.</text>
</comment>
<organism evidence="4 5">
    <name type="scientific">Durusdinium trenchii</name>
    <dbReference type="NCBI Taxonomy" id="1381693"/>
    <lineage>
        <taxon>Eukaryota</taxon>
        <taxon>Sar</taxon>
        <taxon>Alveolata</taxon>
        <taxon>Dinophyceae</taxon>
        <taxon>Suessiales</taxon>
        <taxon>Symbiodiniaceae</taxon>
        <taxon>Durusdinium</taxon>
    </lineage>
</organism>
<reference evidence="4 5" key="1">
    <citation type="submission" date="2024-02" db="EMBL/GenBank/DDBJ databases">
        <authorList>
            <person name="Chen Y."/>
            <person name="Shah S."/>
            <person name="Dougan E. K."/>
            <person name="Thang M."/>
            <person name="Chan C."/>
        </authorList>
    </citation>
    <scope>NUCLEOTIDE SEQUENCE [LARGE SCALE GENOMIC DNA]</scope>
</reference>
<dbReference type="InterPro" id="IPR050300">
    <property type="entry name" value="GDXG_lipolytic_enzyme"/>
</dbReference>
<dbReference type="SUPFAM" id="SSF53474">
    <property type="entry name" value="alpha/beta-Hydrolases"/>
    <property type="match status" value="1"/>
</dbReference>
<protein>
    <submittedName>
        <fullName evidence="4">Esterase</fullName>
    </submittedName>
</protein>
<dbReference type="EMBL" id="CAXAMM010042607">
    <property type="protein sequence ID" value="CAK9105758.1"/>
    <property type="molecule type" value="Genomic_DNA"/>
</dbReference>
<name>A0ABP0S078_9DINO</name>
<evidence type="ECO:0000313" key="4">
    <source>
        <dbReference type="EMBL" id="CAK9105758.1"/>
    </source>
</evidence>
<dbReference type="PANTHER" id="PTHR48081:SF8">
    <property type="entry name" value="ALPHA_BETA HYDROLASE FOLD-3 DOMAIN-CONTAINING PROTEIN-RELATED"/>
    <property type="match status" value="1"/>
</dbReference>
<dbReference type="InterPro" id="IPR029058">
    <property type="entry name" value="AB_hydrolase_fold"/>
</dbReference>
<gene>
    <name evidence="4" type="ORF">SCF082_LOCUS49282</name>
</gene>